<dbReference type="AlphaFoldDB" id="A0A4Y7RWW8"/>
<evidence type="ECO:0000313" key="1">
    <source>
        <dbReference type="EMBL" id="TEB13401.1"/>
    </source>
</evidence>
<sequence>MPNIDFLTDEDIQFLKELARELKTQDTLATAKPVFWQIEEKDLVVGFDNYHSDDICLLLGYNYTPVFSVKEAVNTLKDWYDYSDEEMNTLTDFDDIEEFCEKRGIQCTKTGYSYQKTYKNAFLTRKAIEEHIKQNHYHYKKPVRYCRHAFRNPELKRLLQIVEKFDGQVSSGA</sequence>
<organism evidence="1 2">
    <name type="scientific">Pelotomaculum propionicicum</name>
    <dbReference type="NCBI Taxonomy" id="258475"/>
    <lineage>
        <taxon>Bacteria</taxon>
        <taxon>Bacillati</taxon>
        <taxon>Bacillota</taxon>
        <taxon>Clostridia</taxon>
        <taxon>Eubacteriales</taxon>
        <taxon>Desulfotomaculaceae</taxon>
        <taxon>Pelotomaculum</taxon>
    </lineage>
</organism>
<dbReference type="Proteomes" id="UP000297597">
    <property type="component" value="Unassembled WGS sequence"/>
</dbReference>
<gene>
    <name evidence="1" type="ORF">Pmgp_00295</name>
</gene>
<dbReference type="OrthoDB" id="2896613at2"/>
<protein>
    <submittedName>
        <fullName evidence="1">Uncharacterized protein</fullName>
    </submittedName>
</protein>
<accession>A0A4Y7RWW8</accession>
<dbReference type="EMBL" id="QFFZ01000002">
    <property type="protein sequence ID" value="TEB13401.1"/>
    <property type="molecule type" value="Genomic_DNA"/>
</dbReference>
<evidence type="ECO:0000313" key="2">
    <source>
        <dbReference type="Proteomes" id="UP000297597"/>
    </source>
</evidence>
<name>A0A4Y7RWW8_9FIRM</name>
<comment type="caution">
    <text evidence="1">The sequence shown here is derived from an EMBL/GenBank/DDBJ whole genome shotgun (WGS) entry which is preliminary data.</text>
</comment>
<reference evidence="1 2" key="1">
    <citation type="journal article" date="2018" name="Environ. Microbiol.">
        <title>Novel energy conservation strategies and behaviour of Pelotomaculum schinkii driving syntrophic propionate catabolism.</title>
        <authorList>
            <person name="Hidalgo-Ahumada C.A.P."/>
            <person name="Nobu M.K."/>
            <person name="Narihiro T."/>
            <person name="Tamaki H."/>
            <person name="Liu W.T."/>
            <person name="Kamagata Y."/>
            <person name="Stams A.J.M."/>
            <person name="Imachi H."/>
            <person name="Sousa D.Z."/>
        </authorList>
    </citation>
    <scope>NUCLEOTIDE SEQUENCE [LARGE SCALE GENOMIC DNA]</scope>
    <source>
        <strain evidence="1 2">MGP</strain>
    </source>
</reference>
<proteinExistence type="predicted"/>
<keyword evidence="2" id="KW-1185">Reference proteome</keyword>
<dbReference type="RefSeq" id="WP_134212187.1">
    <property type="nucleotide sequence ID" value="NZ_QFFZ01000002.1"/>
</dbReference>